<dbReference type="EMBL" id="CP036427">
    <property type="protein sequence ID" value="QDV39325.1"/>
    <property type="molecule type" value="Genomic_DNA"/>
</dbReference>
<reference evidence="2 3" key="1">
    <citation type="submission" date="2019-02" db="EMBL/GenBank/DDBJ databases">
        <title>Deep-cultivation of Planctomycetes and their phenomic and genomic characterization uncovers novel biology.</title>
        <authorList>
            <person name="Wiegand S."/>
            <person name="Jogler M."/>
            <person name="Boedeker C."/>
            <person name="Pinto D."/>
            <person name="Vollmers J."/>
            <person name="Rivas-Marin E."/>
            <person name="Kohn T."/>
            <person name="Peeters S.H."/>
            <person name="Heuer A."/>
            <person name="Rast P."/>
            <person name="Oberbeckmann S."/>
            <person name="Bunk B."/>
            <person name="Jeske O."/>
            <person name="Meyerdierks A."/>
            <person name="Storesund J.E."/>
            <person name="Kallscheuer N."/>
            <person name="Luecker S."/>
            <person name="Lage O.M."/>
            <person name="Pohl T."/>
            <person name="Merkel B.J."/>
            <person name="Hornburger P."/>
            <person name="Mueller R.-W."/>
            <person name="Bruemmer F."/>
            <person name="Labrenz M."/>
            <person name="Spormann A.M."/>
            <person name="Op den Camp H."/>
            <person name="Overmann J."/>
            <person name="Amann R."/>
            <person name="Jetten M.S.M."/>
            <person name="Mascher T."/>
            <person name="Medema M.H."/>
            <person name="Devos D.P."/>
            <person name="Kaster A.-K."/>
            <person name="Ovreas L."/>
            <person name="Rohde M."/>
            <person name="Galperin M.Y."/>
            <person name="Jogler C."/>
        </authorList>
    </citation>
    <scope>NUCLEOTIDE SEQUENCE [LARGE SCALE GENOMIC DNA]</scope>
    <source>
        <strain evidence="2 3">ElP</strain>
        <plasmid evidence="3">pelp_1</plasmid>
    </source>
</reference>
<dbReference type="KEGG" id="tpla:ElP_72900"/>
<protein>
    <submittedName>
        <fullName evidence="2">Uncharacterized protein</fullName>
    </submittedName>
</protein>
<evidence type="ECO:0000313" key="2">
    <source>
        <dbReference type="EMBL" id="QDV39325.1"/>
    </source>
</evidence>
<sequence length="30" mass="3014">MPVETPGPSLSATAGFDARSPRTPLSNAEG</sequence>
<dbReference type="Proteomes" id="UP000317835">
    <property type="component" value="Plasmid pElP_1"/>
</dbReference>
<keyword evidence="3" id="KW-1185">Reference proteome</keyword>
<accession>A0A518HEQ0</accession>
<gene>
    <name evidence="2" type="ORF">ElP_72900</name>
</gene>
<evidence type="ECO:0000313" key="3">
    <source>
        <dbReference type="Proteomes" id="UP000317835"/>
    </source>
</evidence>
<proteinExistence type="predicted"/>
<keyword evidence="2" id="KW-0614">Plasmid</keyword>
<feature type="region of interest" description="Disordered" evidence="1">
    <location>
        <begin position="1"/>
        <end position="30"/>
    </location>
</feature>
<dbReference type="AlphaFoldDB" id="A0A518HEQ0"/>
<name>A0A518HEQ0_9BACT</name>
<geneLocation type="plasmid" evidence="3">
    <name>pelp_1</name>
</geneLocation>
<evidence type="ECO:0000256" key="1">
    <source>
        <dbReference type="SAM" id="MobiDB-lite"/>
    </source>
</evidence>
<organism evidence="2 3">
    <name type="scientific">Tautonia plasticadhaerens</name>
    <dbReference type="NCBI Taxonomy" id="2527974"/>
    <lineage>
        <taxon>Bacteria</taxon>
        <taxon>Pseudomonadati</taxon>
        <taxon>Planctomycetota</taxon>
        <taxon>Planctomycetia</taxon>
        <taxon>Isosphaerales</taxon>
        <taxon>Isosphaeraceae</taxon>
        <taxon>Tautonia</taxon>
    </lineage>
</organism>